<evidence type="ECO:0000256" key="4">
    <source>
        <dbReference type="ARBA" id="ARBA00023125"/>
    </source>
</evidence>
<dbReference type="OrthoDB" id="4336542at2"/>
<dbReference type="InterPro" id="IPR015424">
    <property type="entry name" value="PyrdxlP-dep_Trfase"/>
</dbReference>
<keyword evidence="3" id="KW-0805">Transcription regulation</keyword>
<dbReference type="Gene3D" id="3.40.640.10">
    <property type="entry name" value="Type I PLP-dependent aspartate aminotransferase-like (Major domain)"/>
    <property type="match status" value="1"/>
</dbReference>
<evidence type="ECO:0000256" key="1">
    <source>
        <dbReference type="ARBA" id="ARBA00005384"/>
    </source>
</evidence>
<dbReference type="Proteomes" id="UP000295674">
    <property type="component" value="Unassembled WGS sequence"/>
</dbReference>
<keyword evidence="8" id="KW-1185">Reference proteome</keyword>
<dbReference type="InterPro" id="IPR015421">
    <property type="entry name" value="PyrdxlP-dep_Trfase_major"/>
</dbReference>
<dbReference type="CDD" id="cd00609">
    <property type="entry name" value="AAT_like"/>
    <property type="match status" value="1"/>
</dbReference>
<dbReference type="PANTHER" id="PTHR46577">
    <property type="entry name" value="HTH-TYPE TRANSCRIPTIONAL REGULATORY PROTEIN GABR"/>
    <property type="match status" value="1"/>
</dbReference>
<evidence type="ECO:0000313" key="7">
    <source>
        <dbReference type="EMBL" id="TDD01620.1"/>
    </source>
</evidence>
<dbReference type="GO" id="GO:0003677">
    <property type="term" value="F:DNA binding"/>
    <property type="evidence" value="ECO:0007669"/>
    <property type="project" value="UniProtKB-KW"/>
</dbReference>
<dbReference type="AlphaFoldDB" id="A0A4R4VNH8"/>
<keyword evidence="7" id="KW-0032">Aminotransferase</keyword>
<evidence type="ECO:0000259" key="6">
    <source>
        <dbReference type="PROSITE" id="PS50949"/>
    </source>
</evidence>
<evidence type="ECO:0000256" key="3">
    <source>
        <dbReference type="ARBA" id="ARBA00023015"/>
    </source>
</evidence>
<dbReference type="SMART" id="SM00345">
    <property type="entry name" value="HTH_GNTR"/>
    <property type="match status" value="1"/>
</dbReference>
<dbReference type="InterPro" id="IPR004839">
    <property type="entry name" value="Aminotransferase_I/II_large"/>
</dbReference>
<keyword evidence="2" id="KW-0663">Pyridoxal phosphate</keyword>
<dbReference type="PROSITE" id="PS50949">
    <property type="entry name" value="HTH_GNTR"/>
    <property type="match status" value="1"/>
</dbReference>
<reference evidence="7 8" key="1">
    <citation type="submission" date="2019-03" db="EMBL/GenBank/DDBJ databases">
        <title>Draft genome sequences of novel Actinobacteria.</title>
        <authorList>
            <person name="Sahin N."/>
            <person name="Ay H."/>
            <person name="Saygin H."/>
        </authorList>
    </citation>
    <scope>NUCLEOTIDE SEQUENCE [LARGE SCALE GENOMIC DNA]</scope>
    <source>
        <strain evidence="7 8">16K309</strain>
    </source>
</reference>
<keyword evidence="5" id="KW-0804">Transcription</keyword>
<protein>
    <submittedName>
        <fullName evidence="7">Aminotransferase class I/II-fold pyridoxal phosphate-dependent enzyme</fullName>
    </submittedName>
</protein>
<dbReference type="PANTHER" id="PTHR46577:SF1">
    <property type="entry name" value="HTH-TYPE TRANSCRIPTIONAL REGULATORY PROTEIN GABR"/>
    <property type="match status" value="1"/>
</dbReference>
<proteinExistence type="inferred from homology"/>
<gene>
    <name evidence="7" type="ORF">E1181_24850</name>
</gene>
<accession>A0A4R4VNH8</accession>
<dbReference type="PRINTS" id="PR00035">
    <property type="entry name" value="HTHGNTR"/>
</dbReference>
<dbReference type="GO" id="GO:0030170">
    <property type="term" value="F:pyridoxal phosphate binding"/>
    <property type="evidence" value="ECO:0007669"/>
    <property type="project" value="InterPro"/>
</dbReference>
<dbReference type="EMBL" id="SMKS01000059">
    <property type="protein sequence ID" value="TDD01620.1"/>
    <property type="molecule type" value="Genomic_DNA"/>
</dbReference>
<dbReference type="InterPro" id="IPR051446">
    <property type="entry name" value="HTH_trans_reg/aminotransferase"/>
</dbReference>
<comment type="similarity">
    <text evidence="1">In the C-terminal section; belongs to the class-I pyridoxal-phosphate-dependent aminotransferase family.</text>
</comment>
<dbReference type="GO" id="GO:0003700">
    <property type="term" value="F:DNA-binding transcription factor activity"/>
    <property type="evidence" value="ECO:0007669"/>
    <property type="project" value="InterPro"/>
</dbReference>
<feature type="domain" description="HTH gntR-type" evidence="6">
    <location>
        <begin position="12"/>
        <end position="80"/>
    </location>
</feature>
<dbReference type="RefSeq" id="WP_132678333.1">
    <property type="nucleotide sequence ID" value="NZ_SMKS01000059.1"/>
</dbReference>
<dbReference type="InterPro" id="IPR000524">
    <property type="entry name" value="Tscrpt_reg_HTH_GntR"/>
</dbReference>
<keyword evidence="7" id="KW-0808">Transferase</keyword>
<dbReference type="SUPFAM" id="SSF53383">
    <property type="entry name" value="PLP-dependent transferases"/>
    <property type="match status" value="1"/>
</dbReference>
<evidence type="ECO:0000256" key="5">
    <source>
        <dbReference type="ARBA" id="ARBA00023163"/>
    </source>
</evidence>
<dbReference type="Pfam" id="PF00155">
    <property type="entry name" value="Aminotran_1_2"/>
    <property type="match status" value="1"/>
</dbReference>
<evidence type="ECO:0000256" key="2">
    <source>
        <dbReference type="ARBA" id="ARBA00022898"/>
    </source>
</evidence>
<evidence type="ECO:0000313" key="8">
    <source>
        <dbReference type="Proteomes" id="UP000295674"/>
    </source>
</evidence>
<keyword evidence="4" id="KW-0238">DNA-binding</keyword>
<dbReference type="GO" id="GO:0008483">
    <property type="term" value="F:transaminase activity"/>
    <property type="evidence" value="ECO:0007669"/>
    <property type="project" value="UniProtKB-KW"/>
</dbReference>
<dbReference type="SUPFAM" id="SSF46785">
    <property type="entry name" value="Winged helix' DNA-binding domain"/>
    <property type="match status" value="1"/>
</dbReference>
<dbReference type="Gene3D" id="1.10.10.10">
    <property type="entry name" value="Winged helix-like DNA-binding domain superfamily/Winged helix DNA-binding domain"/>
    <property type="match status" value="1"/>
</dbReference>
<name>A0A4R4VNH8_9PSEU</name>
<comment type="caution">
    <text evidence="7">The sequence shown here is derived from an EMBL/GenBank/DDBJ whole genome shotgun (WGS) entry which is preliminary data.</text>
</comment>
<organism evidence="7 8">
    <name type="scientific">Saccharopolyspora terrae</name>
    <dbReference type="NCBI Taxonomy" id="2530384"/>
    <lineage>
        <taxon>Bacteria</taxon>
        <taxon>Bacillati</taxon>
        <taxon>Actinomycetota</taxon>
        <taxon>Actinomycetes</taxon>
        <taxon>Pseudonocardiales</taxon>
        <taxon>Pseudonocardiaceae</taxon>
        <taxon>Saccharopolyspora</taxon>
    </lineage>
</organism>
<dbReference type="Pfam" id="PF00392">
    <property type="entry name" value="GntR"/>
    <property type="match status" value="1"/>
</dbReference>
<dbReference type="InterPro" id="IPR036388">
    <property type="entry name" value="WH-like_DNA-bd_sf"/>
</dbReference>
<sequence>MARRGHPETIAGSSAAEIVESVRRLIDSGGLAKGAALPPIRGLAAELGVNRNTVASAYAQLAAAGLVETRRRGGTVVLGVPALDGEGRSASRELVNLADGNPAIEFLPDPRAAFGTGYEPALYGHPPINESLAAWVDSEMAPDVGPVPRGLVLTHGAADAVERLLGAHLARGDAVVVEDPCFLSSIGTMRLNGYRSVPVPVDADGMTPDGLSRALEAGVRAVVCTPRAHNPTGASLTGERAEELRELLSRHPEVLVIEDDHFSAISARPYHRITPASAPRWALVRSMSKFLGPDLRLAFVLSDEDSAAQLSARLSSTAGWISHALQHIVATMLHDEGTARLLRHARDSYAERLRSLTGALHEHGISLPPDRDGLNAWIPVGRGEKRLIDALALRGWAVRGGSDFAVTERSAGALRVTTANISPQRAEAFASDLAAVLRPKRGA</sequence>
<dbReference type="InterPro" id="IPR036390">
    <property type="entry name" value="WH_DNA-bd_sf"/>
</dbReference>